<evidence type="ECO:0000259" key="5">
    <source>
        <dbReference type="Pfam" id="PF00195"/>
    </source>
</evidence>
<dbReference type="InterPro" id="IPR011141">
    <property type="entry name" value="Polyketide_synthase_type-III"/>
</dbReference>
<protein>
    <submittedName>
        <fullName evidence="8">Chalcone synthase-like</fullName>
    </submittedName>
</protein>
<feature type="domain" description="Chalcone/stilbene synthase N-terminal" evidence="5">
    <location>
        <begin position="5"/>
        <end position="228"/>
    </location>
</feature>
<keyword evidence="7" id="KW-1185">Reference proteome</keyword>
<name>A0A2I4H6Z9_JUGRE</name>
<feature type="domain" description="Chalcone/stilbene synthase C-terminal" evidence="6">
    <location>
        <begin position="568"/>
        <end position="720"/>
    </location>
</feature>
<dbReference type="PANTHER" id="PTHR11877">
    <property type="entry name" value="HYDROXYMETHYLGLUTARYL-COA SYNTHASE"/>
    <property type="match status" value="1"/>
</dbReference>
<sequence length="731" mass="79710">MASVEKIREPQRAHGPATILAIGTANPANCIYQKDYPDFYFRVTKSEHMTELKEKFKRICEKSRITKRYFHLTEEILKANPNMCKYKAPSLNARQDIVVTEVPSLGKAAALKAIEEWGQPISKITHLVFCTMTGIDMPGADYQLTKLLGLNSSINRYMIYQQGCHAGGTALRLAKDLAENNASARVLVVCSENTTMLFNGPSETHLDILVGQAIFADGAAAAIIGANPDNSIEHPLFEIAWARQSIVPGSEGAIVDHIREMGISLYLARNLPKLVGSNIKNNMAEAFTPIGIKDWNSLFYVVHTGGAAILDQIQENLGLKEDKLRASRHVLSNYGNVGSPCVLFILDEVRKKSLEEGKTTTGDGLEWGVLFGFGPGLTVEAVVLHSIPIREKTTTKKRYFHLTEEILKENPSMCKYGAPSLDARQEMVVPEVPKLGKEAALKAIQEWGQPVSKITHLVFCTSSGVDMPGADYQLTKLLGLNPSVNRYMIYKQNSYAGGTALRIAKDLAENNAGARVLVVCSEIVAMFFHGPSENHLDILKSQALFADGAAAVIVGANLDTLTEHPLFELVWASQAIVPNTEGASVGYLREMGVTFHLSETLPYVIGSNIENSMATAFSSISGGISDWNSLFYVVHPGLGTILDQIQENLGLKEDKLKASWHVLSEYGNMLGPSVLFVLDEMRKKSKEEGKKTTGDGLEWGVLFGFGSGLTVETVVLHSIPIITPPCGSATS</sequence>
<feature type="domain" description="Chalcone/stilbene synthase N-terminal" evidence="5">
    <location>
        <begin position="391"/>
        <end position="557"/>
    </location>
</feature>
<dbReference type="InParanoid" id="A0A2I4H6Z9"/>
<proteinExistence type="inferred from homology"/>
<dbReference type="Pfam" id="PF02797">
    <property type="entry name" value="Chal_sti_synt_C"/>
    <property type="match status" value="2"/>
</dbReference>
<evidence type="ECO:0000313" key="7">
    <source>
        <dbReference type="Proteomes" id="UP000235220"/>
    </source>
</evidence>
<keyword evidence="3 4" id="KW-0012">Acyltransferase</keyword>
<dbReference type="PANTHER" id="PTHR11877:SF14">
    <property type="entry name" value="CHALCONE SYNTHASE"/>
    <property type="match status" value="1"/>
</dbReference>
<dbReference type="SUPFAM" id="SSF53901">
    <property type="entry name" value="Thiolase-like"/>
    <property type="match status" value="4"/>
</dbReference>
<dbReference type="RefSeq" id="XP_018851924.2">
    <property type="nucleotide sequence ID" value="XM_018996379.2"/>
</dbReference>
<evidence type="ECO:0000256" key="4">
    <source>
        <dbReference type="RuleBase" id="RU003633"/>
    </source>
</evidence>
<dbReference type="Pfam" id="PF00195">
    <property type="entry name" value="Chal_sti_synt_N"/>
    <property type="match status" value="2"/>
</dbReference>
<dbReference type="STRING" id="51240.A0A2I4H6Z9"/>
<dbReference type="GO" id="GO:0016747">
    <property type="term" value="F:acyltransferase activity, transferring groups other than amino-acyl groups"/>
    <property type="evidence" value="ECO:0007669"/>
    <property type="project" value="InterPro"/>
</dbReference>
<dbReference type="FunFam" id="3.40.47.10:FF:000025">
    <property type="entry name" value="Chalcone synthase 2"/>
    <property type="match status" value="2"/>
</dbReference>
<dbReference type="FunFam" id="3.40.47.10:FF:000014">
    <property type="entry name" value="Chalcone synthase 1"/>
    <property type="match status" value="2"/>
</dbReference>
<comment type="similarity">
    <text evidence="1 4">Belongs to the thiolase-like superfamily. Chalcone/stilbene synthases family.</text>
</comment>
<dbReference type="InterPro" id="IPR016039">
    <property type="entry name" value="Thiolase-like"/>
</dbReference>
<evidence type="ECO:0000259" key="6">
    <source>
        <dbReference type="Pfam" id="PF02797"/>
    </source>
</evidence>
<dbReference type="Proteomes" id="UP000235220">
    <property type="component" value="Chromosome 15"/>
</dbReference>
<organism evidence="7 8">
    <name type="scientific">Juglans regia</name>
    <name type="common">English walnut</name>
    <dbReference type="NCBI Taxonomy" id="51240"/>
    <lineage>
        <taxon>Eukaryota</taxon>
        <taxon>Viridiplantae</taxon>
        <taxon>Streptophyta</taxon>
        <taxon>Embryophyta</taxon>
        <taxon>Tracheophyta</taxon>
        <taxon>Spermatophyta</taxon>
        <taxon>Magnoliopsida</taxon>
        <taxon>eudicotyledons</taxon>
        <taxon>Gunneridae</taxon>
        <taxon>Pentapetalae</taxon>
        <taxon>rosids</taxon>
        <taxon>fabids</taxon>
        <taxon>Fagales</taxon>
        <taxon>Juglandaceae</taxon>
        <taxon>Juglans</taxon>
    </lineage>
</organism>
<dbReference type="InterPro" id="IPR001099">
    <property type="entry name" value="Chalcone/stilbene_synt_N"/>
</dbReference>
<evidence type="ECO:0000313" key="8">
    <source>
        <dbReference type="RefSeq" id="XP_018851924.2"/>
    </source>
</evidence>
<gene>
    <name evidence="8" type="primary">LOC109014073</name>
</gene>
<dbReference type="OrthoDB" id="1902295at2759"/>
<evidence type="ECO:0000256" key="1">
    <source>
        <dbReference type="ARBA" id="ARBA00005531"/>
    </source>
</evidence>
<dbReference type="Gene3D" id="3.40.47.10">
    <property type="match status" value="4"/>
</dbReference>
<dbReference type="AlphaFoldDB" id="A0A2I4H6Z9"/>
<keyword evidence="2 4" id="KW-0808">Transferase</keyword>
<reference evidence="8" key="1">
    <citation type="submission" date="2025-08" db="UniProtKB">
        <authorList>
            <consortium name="RefSeq"/>
        </authorList>
    </citation>
    <scope>IDENTIFICATION</scope>
    <source>
        <tissue evidence="8">Leaves</tissue>
    </source>
</reference>
<accession>A0A2I4H6Z9</accession>
<evidence type="ECO:0000256" key="2">
    <source>
        <dbReference type="ARBA" id="ARBA00022679"/>
    </source>
</evidence>
<evidence type="ECO:0000256" key="3">
    <source>
        <dbReference type="ARBA" id="ARBA00023315"/>
    </source>
</evidence>
<dbReference type="KEGG" id="jre:109014073"/>
<dbReference type="CDD" id="cd00831">
    <property type="entry name" value="CHS_like"/>
    <property type="match status" value="2"/>
</dbReference>
<dbReference type="InterPro" id="IPR012328">
    <property type="entry name" value="Chalcone/stilbene_synt_C"/>
</dbReference>
<feature type="domain" description="Chalcone/stilbene synthase C-terminal" evidence="6">
    <location>
        <begin position="238"/>
        <end position="388"/>
    </location>
</feature>
<dbReference type="GeneID" id="109014073"/>